<evidence type="ECO:0000313" key="2">
    <source>
        <dbReference type="EMBL" id="RGE46575.1"/>
    </source>
</evidence>
<evidence type="ECO:0000256" key="1">
    <source>
        <dbReference type="SAM" id="Phobius"/>
    </source>
</evidence>
<reference evidence="2 3" key="1">
    <citation type="submission" date="2018-08" db="EMBL/GenBank/DDBJ databases">
        <title>Comamonas testosteroni strain SWCO2.</title>
        <authorList>
            <person name="Jiang N."/>
            <person name="Zhang X.Z."/>
        </authorList>
    </citation>
    <scope>NUCLEOTIDE SEQUENCE [LARGE SCALE GENOMIC DNA]</scope>
    <source>
        <strain evidence="2 3">SWCO2</strain>
    </source>
</reference>
<keyword evidence="1" id="KW-1133">Transmembrane helix</keyword>
<gene>
    <name evidence="2" type="ORF">DZC30_02025</name>
</gene>
<organism evidence="2 3">
    <name type="scientific">Comamonas testosteroni</name>
    <name type="common">Pseudomonas testosteroni</name>
    <dbReference type="NCBI Taxonomy" id="285"/>
    <lineage>
        <taxon>Bacteria</taxon>
        <taxon>Pseudomonadati</taxon>
        <taxon>Pseudomonadota</taxon>
        <taxon>Betaproteobacteria</taxon>
        <taxon>Burkholderiales</taxon>
        <taxon>Comamonadaceae</taxon>
        <taxon>Comamonas</taxon>
    </lineage>
</organism>
<keyword evidence="1" id="KW-0812">Transmembrane</keyword>
<evidence type="ECO:0000313" key="3">
    <source>
        <dbReference type="Proteomes" id="UP000261948"/>
    </source>
</evidence>
<feature type="transmembrane region" description="Helical" evidence="1">
    <location>
        <begin position="69"/>
        <end position="86"/>
    </location>
</feature>
<proteinExistence type="predicted"/>
<comment type="caution">
    <text evidence="2">The sequence shown here is derived from an EMBL/GenBank/DDBJ whole genome shotgun (WGS) entry which is preliminary data.</text>
</comment>
<name>A0A373FSY3_COMTE</name>
<dbReference type="OrthoDB" id="8908883at2"/>
<feature type="transmembrane region" description="Helical" evidence="1">
    <location>
        <begin position="13"/>
        <end position="31"/>
    </location>
</feature>
<dbReference type="Proteomes" id="UP000261948">
    <property type="component" value="Unassembled WGS sequence"/>
</dbReference>
<protein>
    <submittedName>
        <fullName evidence="2">Uncharacterized protein</fullName>
    </submittedName>
</protein>
<feature type="transmembrane region" description="Helical" evidence="1">
    <location>
        <begin position="38"/>
        <end position="63"/>
    </location>
</feature>
<keyword evidence="3" id="KW-1185">Reference proteome</keyword>
<sequence length="91" mass="9862">MGLVASVNHLLNFMAPAFFMALGLALCARIFKQNKAGAYSFIAQVAINFILGCGVLLAGLWLFSRDGKMATYAALVGLSAFCQWVLSRGWR</sequence>
<dbReference type="EMBL" id="QURR01000002">
    <property type="protein sequence ID" value="RGE46575.1"/>
    <property type="molecule type" value="Genomic_DNA"/>
</dbReference>
<dbReference type="AlphaFoldDB" id="A0A373FSY3"/>
<keyword evidence="1" id="KW-0472">Membrane</keyword>
<accession>A0A373FSY3</accession>